<reference evidence="2 3" key="1">
    <citation type="journal article" date="2020" name="Nature">
        <title>Six reference-quality genomes reveal evolution of bat adaptations.</title>
        <authorList>
            <person name="Jebb D."/>
            <person name="Huang Z."/>
            <person name="Pippel M."/>
            <person name="Hughes G.M."/>
            <person name="Lavrichenko K."/>
            <person name="Devanna P."/>
            <person name="Winkler S."/>
            <person name="Jermiin L.S."/>
            <person name="Skirmuntt E.C."/>
            <person name="Katzourakis A."/>
            <person name="Burkitt-Gray L."/>
            <person name="Ray D.A."/>
            <person name="Sullivan K.A.M."/>
            <person name="Roscito J.G."/>
            <person name="Kirilenko B.M."/>
            <person name="Davalos L.M."/>
            <person name="Corthals A.P."/>
            <person name="Power M.L."/>
            <person name="Jones G."/>
            <person name="Ransome R.D."/>
            <person name="Dechmann D.K.N."/>
            <person name="Locatelli A.G."/>
            <person name="Puechmaille S.J."/>
            <person name="Fedrigo O."/>
            <person name="Jarvis E.D."/>
            <person name="Hiller M."/>
            <person name="Vernes S.C."/>
            <person name="Myers E.W."/>
            <person name="Teeling E.C."/>
        </authorList>
    </citation>
    <scope>NUCLEOTIDE SEQUENCE [LARGE SCALE GENOMIC DNA]</scope>
    <source>
        <strain evidence="2">MPipKuh1</strain>
        <tissue evidence="2">Flight muscle</tissue>
    </source>
</reference>
<keyword evidence="1" id="KW-0732">Signal</keyword>
<evidence type="ECO:0000313" key="2">
    <source>
        <dbReference type="EMBL" id="KAF6294148.1"/>
    </source>
</evidence>
<dbReference type="EMBL" id="JACAGB010000035">
    <property type="protein sequence ID" value="KAF6294148.1"/>
    <property type="molecule type" value="Genomic_DNA"/>
</dbReference>
<sequence length="140" mass="15520">MGTGGSRLPGPTLFLLLVLLPSLVSKKSFLHSVLGSRDFQHLSLSWGSRHSQLSQDWGNFRHHRSLNAWQIQKKKSPICGSDVYFVVDKLGCGSGTLWPSKKEGEEQGCSPGEIASFHSQLLCWAENPPYCSMAQWHGSH</sequence>
<feature type="chain" id="PRO_5029736109" evidence="1">
    <location>
        <begin position="27"/>
        <end position="140"/>
    </location>
</feature>
<comment type="caution">
    <text evidence="2">The sequence shown here is derived from an EMBL/GenBank/DDBJ whole genome shotgun (WGS) entry which is preliminary data.</text>
</comment>
<evidence type="ECO:0000256" key="1">
    <source>
        <dbReference type="SAM" id="SignalP"/>
    </source>
</evidence>
<name>A0A7J7T0D1_PIPKU</name>
<dbReference type="AlphaFoldDB" id="A0A7J7T0D1"/>
<gene>
    <name evidence="2" type="ORF">mPipKuh1_009746</name>
</gene>
<proteinExistence type="predicted"/>
<organism evidence="2 3">
    <name type="scientific">Pipistrellus kuhlii</name>
    <name type="common">Kuhl's pipistrelle</name>
    <dbReference type="NCBI Taxonomy" id="59472"/>
    <lineage>
        <taxon>Eukaryota</taxon>
        <taxon>Metazoa</taxon>
        <taxon>Chordata</taxon>
        <taxon>Craniata</taxon>
        <taxon>Vertebrata</taxon>
        <taxon>Euteleostomi</taxon>
        <taxon>Mammalia</taxon>
        <taxon>Eutheria</taxon>
        <taxon>Laurasiatheria</taxon>
        <taxon>Chiroptera</taxon>
        <taxon>Yangochiroptera</taxon>
        <taxon>Vespertilionidae</taxon>
        <taxon>Pipistrellus</taxon>
    </lineage>
</organism>
<accession>A0A7J7T0D1</accession>
<protein>
    <submittedName>
        <fullName evidence="2">Uncharacterized protein</fullName>
    </submittedName>
</protein>
<evidence type="ECO:0000313" key="3">
    <source>
        <dbReference type="Proteomes" id="UP000558488"/>
    </source>
</evidence>
<keyword evidence="3" id="KW-1185">Reference proteome</keyword>
<feature type="signal peptide" evidence="1">
    <location>
        <begin position="1"/>
        <end position="26"/>
    </location>
</feature>
<dbReference type="Proteomes" id="UP000558488">
    <property type="component" value="Unassembled WGS sequence"/>
</dbReference>